<reference evidence="7 8" key="1">
    <citation type="submission" date="2022-12" db="EMBL/GenBank/DDBJ databases">
        <title>Genomic features and morphological characterization of a novel Knufia sp. strain isolated from spacecraft assembly facility.</title>
        <authorList>
            <person name="Teixeira M."/>
            <person name="Chander A.M."/>
            <person name="Stajich J.E."/>
            <person name="Venkateswaran K."/>
        </authorList>
    </citation>
    <scope>NUCLEOTIDE SEQUENCE [LARGE SCALE GENOMIC DNA]</scope>
    <source>
        <strain evidence="7 8">FJI-L2-BK-P2</strain>
    </source>
</reference>
<evidence type="ECO:0000256" key="4">
    <source>
        <dbReference type="ARBA" id="ARBA00037279"/>
    </source>
</evidence>
<keyword evidence="8" id="KW-1185">Reference proteome</keyword>
<dbReference type="Proteomes" id="UP001316803">
    <property type="component" value="Unassembled WGS sequence"/>
</dbReference>
<accession>A0AAN8EN33</accession>
<evidence type="ECO:0000256" key="1">
    <source>
        <dbReference type="ARBA" id="ARBA00004496"/>
    </source>
</evidence>
<evidence type="ECO:0000256" key="2">
    <source>
        <dbReference type="ARBA" id="ARBA00022490"/>
    </source>
</evidence>
<dbReference type="GO" id="GO:0033617">
    <property type="term" value="P:mitochondrial respiratory chain complex IV assembly"/>
    <property type="evidence" value="ECO:0007669"/>
    <property type="project" value="TreeGrafter"/>
</dbReference>
<dbReference type="PANTHER" id="PTHR21107:SF2">
    <property type="entry name" value="CYTOCHROME C OXIDASE ASSEMBLY PROTEIN COX19"/>
    <property type="match status" value="1"/>
</dbReference>
<evidence type="ECO:0000256" key="6">
    <source>
        <dbReference type="SAM" id="MobiDB-lite"/>
    </source>
</evidence>
<evidence type="ECO:0000256" key="3">
    <source>
        <dbReference type="ARBA" id="ARBA00023157"/>
    </source>
</evidence>
<proteinExistence type="inferred from homology"/>
<name>A0AAN8EN33_9EURO</name>
<dbReference type="GO" id="GO:0005758">
    <property type="term" value="C:mitochondrial intermembrane space"/>
    <property type="evidence" value="ECO:0007669"/>
    <property type="project" value="TreeGrafter"/>
</dbReference>
<comment type="caution">
    <text evidence="7">The sequence shown here is derived from an EMBL/GenBank/DDBJ whole genome shotgun (WGS) entry which is preliminary data.</text>
</comment>
<dbReference type="PANTHER" id="PTHR21107">
    <property type="entry name" value="CYTOCHROME C OXIDASE ASSEMBLY PROTEIN COX19"/>
    <property type="match status" value="1"/>
</dbReference>
<keyword evidence="3" id="KW-1015">Disulfide bond</keyword>
<comment type="similarity">
    <text evidence="5">Belongs to the COX19 family.</text>
</comment>
<comment type="subcellular location">
    <subcellularLocation>
        <location evidence="1">Cytoplasm</location>
    </subcellularLocation>
</comment>
<dbReference type="AlphaFoldDB" id="A0AAN8EN33"/>
<dbReference type="PROSITE" id="PS51808">
    <property type="entry name" value="CHCH"/>
    <property type="match status" value="1"/>
</dbReference>
<evidence type="ECO:0000256" key="5">
    <source>
        <dbReference type="ARBA" id="ARBA00038223"/>
    </source>
</evidence>
<protein>
    <submittedName>
        <fullName evidence="7">Cytochrome c oxidase assembly protein cox19</fullName>
    </submittedName>
</protein>
<comment type="function">
    <text evidence="4">Required for the assembly of mitochondrial cytochrome c oxidase.</text>
</comment>
<dbReference type="EMBL" id="JAKLMC020000001">
    <property type="protein sequence ID" value="KAK5958863.1"/>
    <property type="molecule type" value="Genomic_DNA"/>
</dbReference>
<dbReference type="InterPro" id="IPR051383">
    <property type="entry name" value="COX19"/>
</dbReference>
<keyword evidence="2" id="KW-0963">Cytoplasm</keyword>
<evidence type="ECO:0000313" key="7">
    <source>
        <dbReference type="EMBL" id="KAK5958863.1"/>
    </source>
</evidence>
<feature type="region of interest" description="Disordered" evidence="6">
    <location>
        <begin position="1"/>
        <end position="26"/>
    </location>
</feature>
<sequence length="101" mass="11281">MSGFGAPGGRAQTFKPTPPERGSFPLDHDAECKHLISSYLKCLKGQRGTNTDECRQLARGYLDCRMDKGLMARDEWDNLGLVFEKTEDGKKVTEDSRNPTT</sequence>
<organism evidence="7 8">
    <name type="scientific">Knufia fluminis</name>
    <dbReference type="NCBI Taxonomy" id="191047"/>
    <lineage>
        <taxon>Eukaryota</taxon>
        <taxon>Fungi</taxon>
        <taxon>Dikarya</taxon>
        <taxon>Ascomycota</taxon>
        <taxon>Pezizomycotina</taxon>
        <taxon>Eurotiomycetes</taxon>
        <taxon>Chaetothyriomycetidae</taxon>
        <taxon>Chaetothyriales</taxon>
        <taxon>Trichomeriaceae</taxon>
        <taxon>Knufia</taxon>
    </lineage>
</organism>
<gene>
    <name evidence="7" type="primary">COX19</name>
    <name evidence="7" type="ORF">OHC33_000707</name>
</gene>
<evidence type="ECO:0000313" key="8">
    <source>
        <dbReference type="Proteomes" id="UP001316803"/>
    </source>
</evidence>